<evidence type="ECO:0000313" key="2">
    <source>
        <dbReference type="Proteomes" id="UP001161422"/>
    </source>
</evidence>
<organism evidence="1 2">
    <name type="scientific">Paraferrimonas sedimenticola</name>
    <dbReference type="NCBI Taxonomy" id="375674"/>
    <lineage>
        <taxon>Bacteria</taxon>
        <taxon>Pseudomonadati</taxon>
        <taxon>Pseudomonadota</taxon>
        <taxon>Gammaproteobacteria</taxon>
        <taxon>Alteromonadales</taxon>
        <taxon>Ferrimonadaceae</taxon>
        <taxon>Paraferrimonas</taxon>
    </lineage>
</organism>
<proteinExistence type="predicted"/>
<evidence type="ECO:0000313" key="1">
    <source>
        <dbReference type="EMBL" id="GLP94708.1"/>
    </source>
</evidence>
<gene>
    <name evidence="1" type="ORF">GCM10007895_00140</name>
</gene>
<keyword evidence="2" id="KW-1185">Reference proteome</keyword>
<sequence>MGVGEKASITATGITTTGQSVDVTGSGTWGTLDTNIVTVSGGMITGVSVGATSVVFEAMGVKAQAAVSVTSDVVSIDIEDNQPMIASGQRVNLVAKAILKNGEVIDSSSSGTWEVSNDNARVTTSGQLTALKDGKFTLTHSYYGVKATKELEVVTIKQLVPNRSALRLFVGDSEQLTVRAEFVNRTSEEVGQAGEWVAMNETRATVDNGLVTAVGAGQTAARFKFLNQQLDIKVDVLAKGMLKKEGALPEYSADLVNIGSAGHIIEARNYRATGQRPKLLVNGSEVTQLDGPSSITSFETISVNSTGSIVAYQLRDDKANMLFKSIFVHNTSGGKQLLRLGDFFEGVCCKIYTQFVGSDLYVFKNGQMGRLGADGIFTVLFDGYKAGQEIFQSYSNFTFLKDKIIATKTSRGEGAKVIEIDYQGKIIRSLENGLPSHGDNGPRDIVELSEGRYIARMNGSTWEFSGNWFERPDLGYVSRFGEKVYSIKRENNFCAIREVDSAVGNAGDIIHNYSTLNSCNERVSHTTGETHVLSAHDVFGVVKQVTFFSNETRRADAKE</sequence>
<reference evidence="1" key="2">
    <citation type="submission" date="2023-01" db="EMBL/GenBank/DDBJ databases">
        <title>Draft genome sequence of Paraferrimonas sedimenticola strain NBRC 101628.</title>
        <authorList>
            <person name="Sun Q."/>
            <person name="Mori K."/>
        </authorList>
    </citation>
    <scope>NUCLEOTIDE SEQUENCE</scope>
    <source>
        <strain evidence="1">NBRC 101628</strain>
    </source>
</reference>
<name>A0AA37W022_9GAMM</name>
<dbReference type="Gene3D" id="2.60.40.1080">
    <property type="match status" value="3"/>
</dbReference>
<dbReference type="Proteomes" id="UP001161422">
    <property type="component" value="Unassembled WGS sequence"/>
</dbReference>
<dbReference type="EMBL" id="BSNC01000001">
    <property type="protein sequence ID" value="GLP94708.1"/>
    <property type="molecule type" value="Genomic_DNA"/>
</dbReference>
<reference evidence="1" key="1">
    <citation type="journal article" date="2014" name="Int. J. Syst. Evol. Microbiol.">
        <title>Complete genome sequence of Corynebacterium casei LMG S-19264T (=DSM 44701T), isolated from a smear-ripened cheese.</title>
        <authorList>
            <consortium name="US DOE Joint Genome Institute (JGI-PGF)"/>
            <person name="Walter F."/>
            <person name="Albersmeier A."/>
            <person name="Kalinowski J."/>
            <person name="Ruckert C."/>
        </authorList>
    </citation>
    <scope>NUCLEOTIDE SEQUENCE</scope>
    <source>
        <strain evidence="1">NBRC 101628</strain>
    </source>
</reference>
<accession>A0AA37W022</accession>
<dbReference type="AlphaFoldDB" id="A0AA37W022"/>
<evidence type="ECO:0008006" key="3">
    <source>
        <dbReference type="Google" id="ProtNLM"/>
    </source>
</evidence>
<protein>
    <recommendedName>
        <fullName evidence="3">Ig-like domain (Group 2)</fullName>
    </recommendedName>
</protein>
<comment type="caution">
    <text evidence="1">The sequence shown here is derived from an EMBL/GenBank/DDBJ whole genome shotgun (WGS) entry which is preliminary data.</text>
</comment>